<dbReference type="AlphaFoldDB" id="A0A1M5ZJ97"/>
<accession>A0A1M5ZJ97</accession>
<feature type="transmembrane region" description="Helical" evidence="4">
    <location>
        <begin position="186"/>
        <end position="207"/>
    </location>
</feature>
<dbReference type="EMBL" id="FQXU01000009">
    <property type="protein sequence ID" value="SHI24405.1"/>
    <property type="molecule type" value="Genomic_DNA"/>
</dbReference>
<dbReference type="RefSeq" id="WP_073020696.1">
    <property type="nucleotide sequence ID" value="NZ_FQXU01000009.1"/>
</dbReference>
<keyword evidence="1" id="KW-0597">Phosphoprotein</keyword>
<evidence type="ECO:0000313" key="6">
    <source>
        <dbReference type="EMBL" id="SHI24405.1"/>
    </source>
</evidence>
<keyword evidence="2" id="KW-0808">Transferase</keyword>
<keyword evidence="4" id="KW-0472">Membrane</keyword>
<name>A0A1M5ZJ97_9CLOT</name>
<dbReference type="Proteomes" id="UP000184241">
    <property type="component" value="Unassembled WGS sequence"/>
</dbReference>
<feature type="transmembrane region" description="Helical" evidence="4">
    <location>
        <begin position="41"/>
        <end position="67"/>
    </location>
</feature>
<keyword evidence="4" id="KW-1133">Transmembrane helix</keyword>
<organism evidence="6 7">
    <name type="scientific">Clostridium intestinale DSM 6191</name>
    <dbReference type="NCBI Taxonomy" id="1121320"/>
    <lineage>
        <taxon>Bacteria</taxon>
        <taxon>Bacillati</taxon>
        <taxon>Bacillota</taxon>
        <taxon>Clostridia</taxon>
        <taxon>Eubacteriales</taxon>
        <taxon>Clostridiaceae</taxon>
        <taxon>Clostridium</taxon>
    </lineage>
</organism>
<sequence>MISIIGITLTCFSFNYAANNTGIVTFEKKKFVRNFVAMEIILILIASANSSLGLPIMVIMNFLFLYMDNKKIFINIMNCVFAAIILFISDGLIGSLAIPIIGEEFYKAIEASRFRLLIHLGMLVLVIIITMFVKLLIKKLKINPDNIKIKNKMTMVMIVNIFIITITYYLNAMIAKKSMAENTTMLIYVALMIVYLISMSVITFVVANNMKKEIQYENRKIELENLKEYNSNLEAMYNDMRGFRHDYTNILTAMSGYIEEKNIEGLEEFFYKKIVPLNSEMNRKNNRIGLLQNIHITEIKGLIASKVIRAQELGIDVLVDIVEPVDKIDMDIIDLSRTIGILLDNAIEAAIECEKSWIKLTFIQKENFVLLVFINSCVERTPQIYQIFEKGFSTKGDNRGLGLYNLKEIVNKYHTISLDTKADKGEFTQVLQISNS</sequence>
<protein>
    <submittedName>
        <fullName evidence="6">Two-component system, AgrA family, sensor histidine kinase AgrC</fullName>
    </submittedName>
</protein>
<dbReference type="PANTHER" id="PTHR40448">
    <property type="entry name" value="TWO-COMPONENT SENSOR HISTIDINE KINASE"/>
    <property type="match status" value="1"/>
</dbReference>
<dbReference type="SUPFAM" id="SSF55890">
    <property type="entry name" value="Sporulation response regulatory protein Spo0B"/>
    <property type="match status" value="1"/>
</dbReference>
<evidence type="ECO:0000256" key="3">
    <source>
        <dbReference type="ARBA" id="ARBA00022777"/>
    </source>
</evidence>
<dbReference type="SUPFAM" id="SSF55874">
    <property type="entry name" value="ATPase domain of HSP90 chaperone/DNA topoisomerase II/histidine kinase"/>
    <property type="match status" value="1"/>
</dbReference>
<dbReference type="PANTHER" id="PTHR40448:SF1">
    <property type="entry name" value="TWO-COMPONENT SENSOR HISTIDINE KINASE"/>
    <property type="match status" value="1"/>
</dbReference>
<feature type="transmembrane region" description="Helical" evidence="4">
    <location>
        <begin position="79"/>
        <end position="102"/>
    </location>
</feature>
<evidence type="ECO:0000256" key="4">
    <source>
        <dbReference type="SAM" id="Phobius"/>
    </source>
</evidence>
<feature type="transmembrane region" description="Helical" evidence="4">
    <location>
        <begin position="154"/>
        <end position="174"/>
    </location>
</feature>
<dbReference type="InterPro" id="IPR016120">
    <property type="entry name" value="Sig_transdc_His_kin_SpoOB"/>
</dbReference>
<proteinExistence type="predicted"/>
<evidence type="ECO:0000259" key="5">
    <source>
        <dbReference type="Pfam" id="PF14501"/>
    </source>
</evidence>
<reference evidence="6 7" key="1">
    <citation type="submission" date="2016-11" db="EMBL/GenBank/DDBJ databases">
        <authorList>
            <person name="Jaros S."/>
            <person name="Januszkiewicz K."/>
            <person name="Wedrychowicz H."/>
        </authorList>
    </citation>
    <scope>NUCLEOTIDE SEQUENCE [LARGE SCALE GENOMIC DNA]</scope>
    <source>
        <strain evidence="6 7">DSM 6191</strain>
    </source>
</reference>
<dbReference type="Gene3D" id="3.30.565.10">
    <property type="entry name" value="Histidine kinase-like ATPase, C-terminal domain"/>
    <property type="match status" value="1"/>
</dbReference>
<evidence type="ECO:0000256" key="1">
    <source>
        <dbReference type="ARBA" id="ARBA00022553"/>
    </source>
</evidence>
<evidence type="ECO:0000313" key="7">
    <source>
        <dbReference type="Proteomes" id="UP000184241"/>
    </source>
</evidence>
<keyword evidence="4" id="KW-0812">Transmembrane</keyword>
<dbReference type="CDD" id="cd16935">
    <property type="entry name" value="HATPase_AgrC-ComD-like"/>
    <property type="match status" value="1"/>
</dbReference>
<feature type="transmembrane region" description="Helical" evidence="4">
    <location>
        <begin position="114"/>
        <end position="133"/>
    </location>
</feature>
<gene>
    <name evidence="6" type="ORF">SAMN02745941_03019</name>
</gene>
<dbReference type="InterPro" id="IPR036890">
    <property type="entry name" value="HATPase_C_sf"/>
</dbReference>
<feature type="domain" description="Sensor histidine kinase NatK-like C-terminal" evidence="5">
    <location>
        <begin position="330"/>
        <end position="433"/>
    </location>
</feature>
<keyword evidence="3 6" id="KW-0418">Kinase</keyword>
<dbReference type="InterPro" id="IPR032834">
    <property type="entry name" value="NatK-like_C"/>
</dbReference>
<dbReference type="GO" id="GO:0042802">
    <property type="term" value="F:identical protein binding"/>
    <property type="evidence" value="ECO:0007669"/>
    <property type="project" value="TreeGrafter"/>
</dbReference>
<dbReference type="GO" id="GO:0000155">
    <property type="term" value="F:phosphorelay sensor kinase activity"/>
    <property type="evidence" value="ECO:0007669"/>
    <property type="project" value="InterPro"/>
</dbReference>
<dbReference type="Pfam" id="PF14501">
    <property type="entry name" value="HATPase_c_5"/>
    <property type="match status" value="1"/>
</dbReference>
<evidence type="ECO:0000256" key="2">
    <source>
        <dbReference type="ARBA" id="ARBA00022679"/>
    </source>
</evidence>